<evidence type="ECO:0000313" key="2">
    <source>
        <dbReference type="EMBL" id="WWX25884.1"/>
    </source>
</evidence>
<organism evidence="2 3">
    <name type="scientific">Candidatus Dehalogenimonas loeffleri</name>
    <dbReference type="NCBI Taxonomy" id="3127115"/>
    <lineage>
        <taxon>Bacteria</taxon>
        <taxon>Bacillati</taxon>
        <taxon>Chloroflexota</taxon>
        <taxon>Dehalococcoidia</taxon>
        <taxon>Dehalococcoidales</taxon>
        <taxon>Dehalococcoidaceae</taxon>
        <taxon>Dehalogenimonas</taxon>
    </lineage>
</organism>
<dbReference type="EMBL" id="CP146612">
    <property type="protein sequence ID" value="WWX25884.1"/>
    <property type="molecule type" value="Genomic_DNA"/>
</dbReference>
<dbReference type="Proteomes" id="UP001375370">
    <property type="component" value="Chromosome"/>
</dbReference>
<proteinExistence type="predicted"/>
<feature type="transmembrane region" description="Helical" evidence="1">
    <location>
        <begin position="61"/>
        <end position="79"/>
    </location>
</feature>
<feature type="transmembrane region" description="Helical" evidence="1">
    <location>
        <begin position="7"/>
        <end position="26"/>
    </location>
</feature>
<reference evidence="2 3" key="1">
    <citation type="submission" date="2024-03" db="EMBL/GenBank/DDBJ databases">
        <title>A Dehalogenimonas Isolated from Estuarine Sediments Dihaloeliminates Chlorinated Alkanes.</title>
        <authorList>
            <person name="Yang Y."/>
            <person name="Wang H."/>
        </authorList>
    </citation>
    <scope>NUCLEOTIDE SEQUENCE [LARGE SCALE GENOMIC DNA]</scope>
    <source>
        <strain evidence="2 3">W</strain>
    </source>
</reference>
<keyword evidence="1" id="KW-0812">Transmembrane</keyword>
<name>A0ABZ2J4Q5_9CHLR</name>
<accession>A0ABZ2J4Q5</accession>
<feature type="transmembrane region" description="Helical" evidence="1">
    <location>
        <begin position="32"/>
        <end position="54"/>
    </location>
</feature>
<keyword evidence="1" id="KW-1133">Transmembrane helix</keyword>
<evidence type="ECO:0000256" key="1">
    <source>
        <dbReference type="SAM" id="Phobius"/>
    </source>
</evidence>
<gene>
    <name evidence="2" type="ORF">V8247_02635</name>
</gene>
<keyword evidence="1" id="KW-0472">Membrane</keyword>
<dbReference type="RefSeq" id="WP_338738487.1">
    <property type="nucleotide sequence ID" value="NZ_CP146612.1"/>
</dbReference>
<keyword evidence="3" id="KW-1185">Reference proteome</keyword>
<sequence length="108" mass="11764">MKRGKIEIGASIVTGISMLALALWVTVERVEFSGVVAIWVFFGLPGLALFLAGLHWINAELTKAFVGITLVVFGLILWLNGVSYVMIPIVLAVIGLLMGVQAVRRIWK</sequence>
<protein>
    <submittedName>
        <fullName evidence="2">Uncharacterized protein</fullName>
    </submittedName>
</protein>
<feature type="transmembrane region" description="Helical" evidence="1">
    <location>
        <begin position="85"/>
        <end position="103"/>
    </location>
</feature>
<evidence type="ECO:0000313" key="3">
    <source>
        <dbReference type="Proteomes" id="UP001375370"/>
    </source>
</evidence>